<name>A0A2S4JWM1_9SPIO</name>
<dbReference type="Pfam" id="PF06226">
    <property type="entry name" value="DUF1007"/>
    <property type="match status" value="1"/>
</dbReference>
<evidence type="ECO:0008006" key="3">
    <source>
        <dbReference type="Google" id="ProtNLM"/>
    </source>
</evidence>
<dbReference type="InterPro" id="IPR010412">
    <property type="entry name" value="DUF1007"/>
</dbReference>
<sequence>MIPLRDDFRGWLRSPRRLLVLLFLILPVASAVAHPHIWVDSRVEVRAAGTSLEAVRAYWTFDPFFSEMILFDYGRPRGEGGAFTAAQVEDIRQGAFENLRHYGFFTVLRVNGERRAVERVENFSTFLDEEESLVYAFDIPLNVSVPPAGVELAVSMYDETFFTDMMFSEPYATVSGDQDLRFTMNRTREVHSIPIWGEMNRETIVFRFRRR</sequence>
<dbReference type="EMBL" id="LPWH01000051">
    <property type="protein sequence ID" value="POR03927.1"/>
    <property type="molecule type" value="Genomic_DNA"/>
</dbReference>
<protein>
    <recommendedName>
        <fullName evidence="3">ABC transporter substrate-binding protein</fullName>
    </recommendedName>
</protein>
<comment type="caution">
    <text evidence="1">The sequence shown here is derived from an EMBL/GenBank/DDBJ whole genome shotgun (WGS) entry which is preliminary data.</text>
</comment>
<dbReference type="Proteomes" id="UP000237350">
    <property type="component" value="Unassembled WGS sequence"/>
</dbReference>
<accession>A0A2S4JWM1</accession>
<organism evidence="1 2">
    <name type="scientific">Alkalispirochaeta sphaeroplastigenens</name>
    <dbReference type="NCBI Taxonomy" id="1187066"/>
    <lineage>
        <taxon>Bacteria</taxon>
        <taxon>Pseudomonadati</taxon>
        <taxon>Spirochaetota</taxon>
        <taxon>Spirochaetia</taxon>
        <taxon>Spirochaetales</taxon>
        <taxon>Spirochaetaceae</taxon>
        <taxon>Alkalispirochaeta</taxon>
    </lineage>
</organism>
<proteinExistence type="predicted"/>
<keyword evidence="2" id="KW-1185">Reference proteome</keyword>
<gene>
    <name evidence="1" type="ORF">AU468_04465</name>
</gene>
<reference evidence="2" key="1">
    <citation type="submission" date="2015-12" db="EMBL/GenBank/DDBJ databases">
        <authorList>
            <person name="Lodha T.D."/>
            <person name="Chintalapati S."/>
            <person name="Chintalapati V.R."/>
            <person name="Sravanthi T."/>
        </authorList>
    </citation>
    <scope>NUCLEOTIDE SEQUENCE [LARGE SCALE GENOMIC DNA]</scope>
    <source>
        <strain evidence="2">JC133</strain>
    </source>
</reference>
<evidence type="ECO:0000313" key="1">
    <source>
        <dbReference type="EMBL" id="POR03927.1"/>
    </source>
</evidence>
<dbReference type="AlphaFoldDB" id="A0A2S4JWM1"/>
<evidence type="ECO:0000313" key="2">
    <source>
        <dbReference type="Proteomes" id="UP000237350"/>
    </source>
</evidence>
<dbReference type="OrthoDB" id="9812956at2"/>
<dbReference type="RefSeq" id="WP_103679689.1">
    <property type="nucleotide sequence ID" value="NZ_LPWH01000051.1"/>
</dbReference>